<dbReference type="InterPro" id="IPR032466">
    <property type="entry name" value="Metal_Hydrolase"/>
</dbReference>
<evidence type="ECO:0000313" key="1">
    <source>
        <dbReference type="EMBL" id="SVD93423.1"/>
    </source>
</evidence>
<dbReference type="Gene3D" id="3.20.20.140">
    <property type="entry name" value="Metal-dependent hydrolases"/>
    <property type="match status" value="1"/>
</dbReference>
<dbReference type="AlphaFoldDB" id="A0A382ZD66"/>
<reference evidence="1" key="1">
    <citation type="submission" date="2018-05" db="EMBL/GenBank/DDBJ databases">
        <authorList>
            <person name="Lanie J.A."/>
            <person name="Ng W.-L."/>
            <person name="Kazmierczak K.M."/>
            <person name="Andrzejewski T.M."/>
            <person name="Davidsen T.M."/>
            <person name="Wayne K.J."/>
            <person name="Tettelin H."/>
            <person name="Glass J.I."/>
            <person name="Rusch D."/>
            <person name="Podicherti R."/>
            <person name="Tsui H.-C.T."/>
            <person name="Winkler M.E."/>
        </authorList>
    </citation>
    <scope>NUCLEOTIDE SEQUENCE</scope>
</reference>
<organism evidence="1">
    <name type="scientific">marine metagenome</name>
    <dbReference type="NCBI Taxonomy" id="408172"/>
    <lineage>
        <taxon>unclassified sequences</taxon>
        <taxon>metagenomes</taxon>
        <taxon>ecological metagenomes</taxon>
    </lineage>
</organism>
<feature type="non-terminal residue" evidence="1">
    <location>
        <position position="64"/>
    </location>
</feature>
<name>A0A382ZD66_9ZZZZ</name>
<sequence length="64" mass="7202">MLEKDNRNAPPGFPGLETSLALMLGAVREGRLSMKRLTELMYTNPARIFGLASQPETWIEVDMH</sequence>
<accession>A0A382ZD66</accession>
<proteinExistence type="predicted"/>
<dbReference type="SUPFAM" id="SSF51556">
    <property type="entry name" value="Metallo-dependent hydrolases"/>
    <property type="match status" value="1"/>
</dbReference>
<protein>
    <recommendedName>
        <fullName evidence="2">Amidohydrolase-related domain-containing protein</fullName>
    </recommendedName>
</protein>
<dbReference type="EMBL" id="UINC01182937">
    <property type="protein sequence ID" value="SVD93423.1"/>
    <property type="molecule type" value="Genomic_DNA"/>
</dbReference>
<gene>
    <name evidence="1" type="ORF">METZ01_LOCUS446277</name>
</gene>
<evidence type="ECO:0008006" key="2">
    <source>
        <dbReference type="Google" id="ProtNLM"/>
    </source>
</evidence>